<evidence type="ECO:0000256" key="14">
    <source>
        <dbReference type="ARBA" id="ARBA00044632"/>
    </source>
</evidence>
<sequence>MTVTRRCSSRLANADCKASEESNGSKNGVYVRKKRLKSTTEITPNSKTEHGSLPDIEDFSYGKIEATFGQKRGKLEASDHLSSAGKKKHTLTLQRMGAESIVSIKPKDICKTVEPPVNWEEVLKGIRDMRVAKEAPVDSVGCGRAGSFLPPKERRFSVLVGSLLSSQTKDHVNHGAVQRLHQNGLLSAESISNADEASIRSLIYPVGFYMRKAGYLKKVADICLKKYGGDIPSTLDELLALPGIGPKMAHLILHLGWNDVQGICVDTHVHRICNRLGWVSKPGTKQKTSSPEETRVLLESWLPKEEWVEINPLLVGFGQTCCTPLRPHCGECLVNNLCPSAFKEAASPVSKKKN</sequence>
<evidence type="ECO:0000259" key="17">
    <source>
        <dbReference type="SMART" id="SM00478"/>
    </source>
</evidence>
<feature type="domain" description="HhH-GPD" evidence="17">
    <location>
        <begin position="164"/>
        <end position="320"/>
    </location>
</feature>
<comment type="cofactor">
    <cofactor evidence="1">
        <name>[4Fe-4S] cluster</name>
        <dbReference type="ChEBI" id="CHEBI:49883"/>
    </cofactor>
</comment>
<dbReference type="EC" id="4.2.99.18" evidence="16"/>
<dbReference type="InterPro" id="IPR003651">
    <property type="entry name" value="Endonuclease3_FeS-loop_motif"/>
</dbReference>
<evidence type="ECO:0000256" key="3">
    <source>
        <dbReference type="ARBA" id="ARBA00008343"/>
    </source>
</evidence>
<dbReference type="InterPro" id="IPR003265">
    <property type="entry name" value="HhH-GPD_domain"/>
</dbReference>
<evidence type="ECO:0000256" key="10">
    <source>
        <dbReference type="ARBA" id="ARBA00023014"/>
    </source>
</evidence>
<dbReference type="Gramene" id="ERN06835">
    <property type="protein sequence ID" value="ERN06835"/>
    <property type="gene ID" value="AMTR_s00005p00230200"/>
</dbReference>
<dbReference type="CDD" id="cd00056">
    <property type="entry name" value="ENDO3c"/>
    <property type="match status" value="1"/>
</dbReference>
<dbReference type="PROSITE" id="PS01155">
    <property type="entry name" value="ENDONUCLEASE_III_2"/>
    <property type="match status" value="1"/>
</dbReference>
<dbReference type="OMA" id="RGKRCDL"/>
<evidence type="ECO:0000256" key="4">
    <source>
        <dbReference type="ARBA" id="ARBA00022485"/>
    </source>
</evidence>
<dbReference type="GO" id="GO:0006289">
    <property type="term" value="P:nucleotide-excision repair"/>
    <property type="evidence" value="ECO:0000318"/>
    <property type="project" value="GO_Central"/>
</dbReference>
<dbReference type="HOGENOM" id="CLU_012862_4_0_1"/>
<keyword evidence="7 16" id="KW-0378">Hydrolase</keyword>
<dbReference type="Proteomes" id="UP000017836">
    <property type="component" value="Unassembled WGS sequence"/>
</dbReference>
<dbReference type="GO" id="GO:0140078">
    <property type="term" value="F:class I DNA-(apurinic or apyrimidinic site) endonuclease activity"/>
    <property type="evidence" value="ECO:0007669"/>
    <property type="project" value="UniProtKB-EC"/>
</dbReference>
<dbReference type="InterPro" id="IPR004036">
    <property type="entry name" value="Endonuclease-III-like_CS2"/>
</dbReference>
<dbReference type="GO" id="GO:0006285">
    <property type="term" value="P:base-excision repair, AP site formation"/>
    <property type="evidence" value="ECO:0000318"/>
    <property type="project" value="GO_Central"/>
</dbReference>
<dbReference type="EC" id="3.2.2.-" evidence="16"/>
<evidence type="ECO:0000256" key="15">
    <source>
        <dbReference type="ARBA" id="ARBA00053205"/>
    </source>
</evidence>
<dbReference type="STRING" id="13333.W1PIA0"/>
<dbReference type="Gene3D" id="1.10.1670.10">
    <property type="entry name" value="Helix-hairpin-Helix base-excision DNA repair enzymes (C-terminal)"/>
    <property type="match status" value="1"/>
</dbReference>
<dbReference type="GO" id="GO:0003677">
    <property type="term" value="F:DNA binding"/>
    <property type="evidence" value="ECO:0007669"/>
    <property type="project" value="UniProtKB-UniRule"/>
</dbReference>
<protein>
    <recommendedName>
        <fullName evidence="16">Endonuclease III homolog</fullName>
        <ecNumber evidence="16">3.2.2.-</ecNumber>
        <ecNumber evidence="16">4.2.99.18</ecNumber>
    </recommendedName>
    <alternativeName>
        <fullName evidence="16">Bifunctional DNA N-glycosylase/DNA-(apurinic or apyrimidinic site) lyase</fullName>
        <shortName evidence="16">DNA glycosylase/AP lyase</shortName>
    </alternativeName>
</protein>
<dbReference type="SUPFAM" id="SSF48150">
    <property type="entry name" value="DNA-glycosylase"/>
    <property type="match status" value="1"/>
</dbReference>
<dbReference type="Pfam" id="PF00633">
    <property type="entry name" value="HHH"/>
    <property type="match status" value="1"/>
</dbReference>
<evidence type="ECO:0000313" key="18">
    <source>
        <dbReference type="EMBL" id="ERN06835.1"/>
    </source>
</evidence>
<dbReference type="GO" id="GO:0046872">
    <property type="term" value="F:metal ion binding"/>
    <property type="evidence" value="ECO:0007669"/>
    <property type="project" value="UniProtKB-KW"/>
</dbReference>
<evidence type="ECO:0000256" key="16">
    <source>
        <dbReference type="HAMAP-Rule" id="MF_03183"/>
    </source>
</evidence>
<evidence type="ECO:0000313" key="19">
    <source>
        <dbReference type="Proteomes" id="UP000017836"/>
    </source>
</evidence>
<dbReference type="GO" id="GO:0005634">
    <property type="term" value="C:nucleus"/>
    <property type="evidence" value="ECO:0000318"/>
    <property type="project" value="GO_Central"/>
</dbReference>
<keyword evidence="10" id="KW-0411">Iron-sulfur</keyword>
<keyword evidence="6 16" id="KW-0227">DNA damage</keyword>
<keyword evidence="19" id="KW-1185">Reference proteome</keyword>
<comment type="catalytic activity">
    <reaction evidence="14 16">
        <text>2'-deoxyribonucleotide-(2'-deoxyribose 5'-phosphate)-2'-deoxyribonucleotide-DNA = a 3'-end 2'-deoxyribonucleotide-(2,3-dehydro-2,3-deoxyribose 5'-phosphate)-DNA + a 5'-end 5'-phospho-2'-deoxyribonucleoside-DNA + H(+)</text>
        <dbReference type="Rhea" id="RHEA:66592"/>
        <dbReference type="Rhea" id="RHEA-COMP:13180"/>
        <dbReference type="Rhea" id="RHEA-COMP:16897"/>
        <dbReference type="Rhea" id="RHEA-COMP:17067"/>
        <dbReference type="ChEBI" id="CHEBI:15378"/>
        <dbReference type="ChEBI" id="CHEBI:136412"/>
        <dbReference type="ChEBI" id="CHEBI:157695"/>
        <dbReference type="ChEBI" id="CHEBI:167181"/>
        <dbReference type="EC" id="4.2.99.18"/>
    </reaction>
</comment>
<evidence type="ECO:0000256" key="11">
    <source>
        <dbReference type="ARBA" id="ARBA00023204"/>
    </source>
</evidence>
<dbReference type="AlphaFoldDB" id="W1PIA0"/>
<dbReference type="GO" id="GO:0003906">
    <property type="term" value="F:DNA-(apurinic or apyrimidinic site) endonuclease activity"/>
    <property type="evidence" value="ECO:0000318"/>
    <property type="project" value="GO_Central"/>
</dbReference>
<accession>W1PIA0</accession>
<comment type="function">
    <text evidence="15 16">Bifunctional DNA N-glycosylase with associated apurinic/apyrimidinic (AP) lyase function that catalyzes the first step in base excision repair (BER), the primary repair pathway for the repair of oxidative DNA damage. The DNA N-glycosylase activity releases the damaged DNA base from DNA by cleaving the N-glycosidic bond, leaving an AP site. The AP lyase activity cleaves the phosphodiester bond 3' to the AP site by a beta-elimination. Primarily recognizes and repairs oxidative base damage of pyrimidines.</text>
</comment>
<dbReference type="InterPro" id="IPR000445">
    <property type="entry name" value="HhH_motif"/>
</dbReference>
<dbReference type="Gene3D" id="1.10.340.30">
    <property type="entry name" value="Hypothetical protein, domain 2"/>
    <property type="match status" value="1"/>
</dbReference>
<evidence type="ECO:0000256" key="7">
    <source>
        <dbReference type="ARBA" id="ARBA00022801"/>
    </source>
</evidence>
<comment type="caution">
    <text evidence="16">Lacks conserved residue(s) required for the propagation of feature annotation.</text>
</comment>
<keyword evidence="13 16" id="KW-0326">Glycosidase</keyword>
<comment type="similarity">
    <text evidence="3 16">Belongs to the Nth/MutY family.</text>
</comment>
<dbReference type="PANTHER" id="PTHR43286">
    <property type="entry name" value="ENDONUCLEASE III-LIKE PROTEIN 1"/>
    <property type="match status" value="1"/>
</dbReference>
<keyword evidence="9" id="KW-0408">Iron</keyword>
<evidence type="ECO:0000256" key="6">
    <source>
        <dbReference type="ARBA" id="ARBA00022763"/>
    </source>
</evidence>
<evidence type="ECO:0000256" key="8">
    <source>
        <dbReference type="ARBA" id="ARBA00022946"/>
    </source>
</evidence>
<dbReference type="InterPro" id="IPR030841">
    <property type="entry name" value="NTH1"/>
</dbReference>
<dbReference type="GO" id="GO:0042644">
    <property type="term" value="C:chloroplast nucleoid"/>
    <property type="evidence" value="ECO:0000318"/>
    <property type="project" value="GO_Central"/>
</dbReference>
<dbReference type="FunFam" id="1.10.1670.10:FF:000003">
    <property type="entry name" value="Endonuclease III homolog"/>
    <property type="match status" value="1"/>
</dbReference>
<proteinExistence type="inferred from homology"/>
<evidence type="ECO:0000256" key="5">
    <source>
        <dbReference type="ARBA" id="ARBA00022723"/>
    </source>
</evidence>
<dbReference type="GO" id="GO:0000703">
    <property type="term" value="F:oxidized pyrimidine nucleobase lesion DNA N-glycosylase activity"/>
    <property type="evidence" value="ECO:0000318"/>
    <property type="project" value="GO_Central"/>
</dbReference>
<evidence type="ECO:0000256" key="12">
    <source>
        <dbReference type="ARBA" id="ARBA00023239"/>
    </source>
</evidence>
<dbReference type="SMART" id="SM00525">
    <property type="entry name" value="FES"/>
    <property type="match status" value="1"/>
</dbReference>
<dbReference type="FunFam" id="1.10.340.30:FF:000005">
    <property type="entry name" value="Endonuclease III-like protein 1"/>
    <property type="match status" value="1"/>
</dbReference>
<dbReference type="EMBL" id="KI393866">
    <property type="protein sequence ID" value="ERN06835.1"/>
    <property type="molecule type" value="Genomic_DNA"/>
</dbReference>
<evidence type="ECO:0000256" key="13">
    <source>
        <dbReference type="ARBA" id="ARBA00023295"/>
    </source>
</evidence>
<keyword evidence="5" id="KW-0479">Metal-binding</keyword>
<dbReference type="InterPro" id="IPR023170">
    <property type="entry name" value="HhH_base_excis_C"/>
</dbReference>
<dbReference type="SMART" id="SM00478">
    <property type="entry name" value="ENDO3c"/>
    <property type="match status" value="1"/>
</dbReference>
<dbReference type="Pfam" id="PF00730">
    <property type="entry name" value="HhH-GPD"/>
    <property type="match status" value="1"/>
</dbReference>
<keyword evidence="8" id="KW-0809">Transit peptide</keyword>
<name>W1PIA0_AMBTC</name>
<keyword evidence="11 16" id="KW-0234">DNA repair</keyword>
<dbReference type="HAMAP" id="MF_03183">
    <property type="entry name" value="Endonuclease_III_Nth"/>
    <property type="match status" value="1"/>
</dbReference>
<reference evidence="19" key="1">
    <citation type="journal article" date="2013" name="Science">
        <title>The Amborella genome and the evolution of flowering plants.</title>
        <authorList>
            <consortium name="Amborella Genome Project"/>
        </authorList>
    </citation>
    <scope>NUCLEOTIDE SEQUENCE [LARGE SCALE GENOMIC DNA]</scope>
</reference>
<evidence type="ECO:0000256" key="9">
    <source>
        <dbReference type="ARBA" id="ARBA00023004"/>
    </source>
</evidence>
<keyword evidence="4" id="KW-0004">4Fe-4S</keyword>
<keyword evidence="12 16" id="KW-0456">Lyase</keyword>
<organism evidence="18 19">
    <name type="scientific">Amborella trichopoda</name>
    <dbReference type="NCBI Taxonomy" id="13333"/>
    <lineage>
        <taxon>Eukaryota</taxon>
        <taxon>Viridiplantae</taxon>
        <taxon>Streptophyta</taxon>
        <taxon>Embryophyta</taxon>
        <taxon>Tracheophyta</taxon>
        <taxon>Spermatophyta</taxon>
        <taxon>Magnoliopsida</taxon>
        <taxon>Amborellales</taxon>
        <taxon>Amborellaceae</taxon>
        <taxon>Amborella</taxon>
    </lineage>
</organism>
<gene>
    <name evidence="16" type="primary">NTH1</name>
    <name evidence="18" type="ORF">AMTR_s00005p00230200</name>
</gene>
<dbReference type="InterPro" id="IPR011257">
    <property type="entry name" value="DNA_glycosylase"/>
</dbReference>
<evidence type="ECO:0000256" key="2">
    <source>
        <dbReference type="ARBA" id="ARBA00004595"/>
    </source>
</evidence>
<evidence type="ECO:0000256" key="1">
    <source>
        <dbReference type="ARBA" id="ARBA00001966"/>
    </source>
</evidence>
<comment type="subcellular location">
    <subcellularLocation>
        <location evidence="2">Plastid</location>
        <location evidence="2">Chloroplast stroma</location>
        <location evidence="2">Chloroplast nucleoid</location>
    </subcellularLocation>
</comment>
<dbReference type="GO" id="GO:0051539">
    <property type="term" value="F:4 iron, 4 sulfur cluster binding"/>
    <property type="evidence" value="ECO:0007669"/>
    <property type="project" value="UniProtKB-KW"/>
</dbReference>
<dbReference type="PANTHER" id="PTHR43286:SF1">
    <property type="entry name" value="ENDONUCLEASE III-LIKE PROTEIN 1"/>
    <property type="match status" value="1"/>
</dbReference>
<dbReference type="eggNOG" id="KOG1921">
    <property type="taxonomic scope" value="Eukaryota"/>
</dbReference>